<proteinExistence type="predicted"/>
<dbReference type="RefSeq" id="WP_321564884.1">
    <property type="nucleotide sequence ID" value="NZ_CP139558.1"/>
</dbReference>
<sequence length="53" mass="5890">MRNIDPLQSLQQKLTLVSAGHQVMLTPDEAMLYGVSEADQLTEQSIQETEDGE</sequence>
<accession>A0ABZ0TUM5</accession>
<keyword evidence="2" id="KW-1185">Reference proteome</keyword>
<organism evidence="1 2">
    <name type="scientific">Mucilaginibacter sabulilitoris</name>
    <dbReference type="NCBI Taxonomy" id="1173583"/>
    <lineage>
        <taxon>Bacteria</taxon>
        <taxon>Pseudomonadati</taxon>
        <taxon>Bacteroidota</taxon>
        <taxon>Sphingobacteriia</taxon>
        <taxon>Sphingobacteriales</taxon>
        <taxon>Sphingobacteriaceae</taxon>
        <taxon>Mucilaginibacter</taxon>
    </lineage>
</organism>
<evidence type="ECO:0000313" key="1">
    <source>
        <dbReference type="EMBL" id="WPU95778.1"/>
    </source>
</evidence>
<reference evidence="1 2" key="1">
    <citation type="submission" date="2023-11" db="EMBL/GenBank/DDBJ databases">
        <title>Analysis of the Genomes of Mucilaginibacter gossypii cycad 4 and M. sabulilitoris SNA2: microbes with the potential for plant growth promotion.</title>
        <authorList>
            <person name="Hirsch A.M."/>
            <person name="Humm E."/>
            <person name="Rubbi M."/>
            <person name="Del Vecchio G."/>
            <person name="Ha S.M."/>
            <person name="Pellegrini M."/>
            <person name="Gunsalus R.P."/>
        </authorList>
    </citation>
    <scope>NUCLEOTIDE SEQUENCE [LARGE SCALE GENOMIC DNA]</scope>
    <source>
        <strain evidence="1 2">SNA2</strain>
    </source>
</reference>
<dbReference type="EMBL" id="CP139558">
    <property type="protein sequence ID" value="WPU95778.1"/>
    <property type="molecule type" value="Genomic_DNA"/>
</dbReference>
<gene>
    <name evidence="1" type="ORF">SNE25_09640</name>
</gene>
<dbReference type="Proteomes" id="UP001324380">
    <property type="component" value="Chromosome"/>
</dbReference>
<evidence type="ECO:0000313" key="2">
    <source>
        <dbReference type="Proteomes" id="UP001324380"/>
    </source>
</evidence>
<protein>
    <submittedName>
        <fullName evidence="1">Uncharacterized protein</fullName>
    </submittedName>
</protein>
<name>A0ABZ0TUM5_9SPHI</name>